<dbReference type="Proteomes" id="UP000646365">
    <property type="component" value="Unassembled WGS sequence"/>
</dbReference>
<sequence>MTNPRWRHRPEGSNWGDFGPDDQWGRLNLITREKVREGLAEAREGLTFCLSLPLDYPGGNGLNPRRHPPVLRPTVRDGKPNFNCTLTGADAERPDVFNDDLAVLHLQYSTQWDSLAHVGSQFDADGDGIAERVFYNGFRAGTDIVGPSDPADAGVTSAMSAKSTSAAHALGIERMAAHGVQGRGVMIDLRAHFGDARRRVGYDDLMAVMAADQVTVEPGDMVCFHTGFAERVLDMGGKPDPEVLHGACAVLEGRDPKLLDWITASGVAVLIADNYAVEGHPATPGADHCCSTLPLHEHCLFKNGIHLGELWHLTPLATWLREHKRSRFLLTAPPLRLPGAVGSPVTPIATV</sequence>
<reference evidence="1" key="1">
    <citation type="journal article" date="2014" name="Int. J. Syst. Evol. Microbiol.">
        <title>Complete genome sequence of Corynebacterium casei LMG S-19264T (=DSM 44701T), isolated from a smear-ripened cheese.</title>
        <authorList>
            <consortium name="US DOE Joint Genome Institute (JGI-PGF)"/>
            <person name="Walter F."/>
            <person name="Albersmeier A."/>
            <person name="Kalinowski J."/>
            <person name="Ruckert C."/>
        </authorList>
    </citation>
    <scope>NUCLEOTIDE SEQUENCE</scope>
    <source>
        <strain evidence="1">CGMCC 1.15725</strain>
    </source>
</reference>
<dbReference type="Gene3D" id="3.50.30.50">
    <property type="entry name" value="Putative cyclase"/>
    <property type="match status" value="1"/>
</dbReference>
<dbReference type="GO" id="GO:0004061">
    <property type="term" value="F:arylformamidase activity"/>
    <property type="evidence" value="ECO:0007669"/>
    <property type="project" value="InterPro"/>
</dbReference>
<dbReference type="InterPro" id="IPR037175">
    <property type="entry name" value="KFase_sf"/>
</dbReference>
<dbReference type="PANTHER" id="PTHR34861">
    <property type="match status" value="1"/>
</dbReference>
<dbReference type="InterPro" id="IPR007325">
    <property type="entry name" value="KFase/CYL"/>
</dbReference>
<dbReference type="SUPFAM" id="SSF102198">
    <property type="entry name" value="Putative cyclase"/>
    <property type="match status" value="1"/>
</dbReference>
<name>A0A8J3E1F5_9PROT</name>
<dbReference type="RefSeq" id="WP_189044470.1">
    <property type="nucleotide sequence ID" value="NZ_BMJQ01000003.1"/>
</dbReference>
<keyword evidence="2" id="KW-1185">Reference proteome</keyword>
<dbReference type="Pfam" id="PF04199">
    <property type="entry name" value="Cyclase"/>
    <property type="match status" value="1"/>
</dbReference>
<gene>
    <name evidence="1" type="ORF">GCM10011611_16350</name>
</gene>
<dbReference type="GO" id="GO:0019441">
    <property type="term" value="P:L-tryptophan catabolic process to kynurenine"/>
    <property type="evidence" value="ECO:0007669"/>
    <property type="project" value="InterPro"/>
</dbReference>
<protein>
    <recommendedName>
        <fullName evidence="3">Cyclase family protein</fullName>
    </recommendedName>
</protein>
<accession>A0A8J3E1F5</accession>
<dbReference type="AlphaFoldDB" id="A0A8J3E1F5"/>
<evidence type="ECO:0000313" key="2">
    <source>
        <dbReference type="Proteomes" id="UP000646365"/>
    </source>
</evidence>
<dbReference type="PANTHER" id="PTHR34861:SF10">
    <property type="entry name" value="CYCLASE"/>
    <property type="match status" value="1"/>
</dbReference>
<evidence type="ECO:0000313" key="1">
    <source>
        <dbReference type="EMBL" id="GGF11420.1"/>
    </source>
</evidence>
<reference evidence="1" key="2">
    <citation type="submission" date="2020-09" db="EMBL/GenBank/DDBJ databases">
        <authorList>
            <person name="Sun Q."/>
            <person name="Zhou Y."/>
        </authorList>
    </citation>
    <scope>NUCLEOTIDE SEQUENCE</scope>
    <source>
        <strain evidence="1">CGMCC 1.15725</strain>
    </source>
</reference>
<comment type="caution">
    <text evidence="1">The sequence shown here is derived from an EMBL/GenBank/DDBJ whole genome shotgun (WGS) entry which is preliminary data.</text>
</comment>
<evidence type="ECO:0008006" key="3">
    <source>
        <dbReference type="Google" id="ProtNLM"/>
    </source>
</evidence>
<dbReference type="EMBL" id="BMJQ01000003">
    <property type="protein sequence ID" value="GGF11420.1"/>
    <property type="molecule type" value="Genomic_DNA"/>
</dbReference>
<proteinExistence type="predicted"/>
<organism evidence="1 2">
    <name type="scientific">Aliidongia dinghuensis</name>
    <dbReference type="NCBI Taxonomy" id="1867774"/>
    <lineage>
        <taxon>Bacteria</taxon>
        <taxon>Pseudomonadati</taxon>
        <taxon>Pseudomonadota</taxon>
        <taxon>Alphaproteobacteria</taxon>
        <taxon>Rhodospirillales</taxon>
        <taxon>Dongiaceae</taxon>
        <taxon>Aliidongia</taxon>
    </lineage>
</organism>